<dbReference type="CDD" id="cd01741">
    <property type="entry name" value="GATase1_1"/>
    <property type="match status" value="1"/>
</dbReference>
<dbReference type="InterPro" id="IPR029062">
    <property type="entry name" value="Class_I_gatase-like"/>
</dbReference>
<dbReference type="PROSITE" id="PS51273">
    <property type="entry name" value="GATASE_TYPE_1"/>
    <property type="match status" value="1"/>
</dbReference>
<evidence type="ECO:0000313" key="2">
    <source>
        <dbReference type="EMBL" id="SVB00022.1"/>
    </source>
</evidence>
<dbReference type="InterPro" id="IPR044992">
    <property type="entry name" value="ChyE-like"/>
</dbReference>
<dbReference type="SUPFAM" id="SSF52317">
    <property type="entry name" value="Class I glutamine amidotransferase-like"/>
    <property type="match status" value="1"/>
</dbReference>
<dbReference type="Pfam" id="PF00117">
    <property type="entry name" value="GATase"/>
    <property type="match status" value="1"/>
</dbReference>
<accession>A0A382AFX0</accession>
<evidence type="ECO:0000259" key="1">
    <source>
        <dbReference type="Pfam" id="PF00117"/>
    </source>
</evidence>
<reference evidence="2" key="1">
    <citation type="submission" date="2018-05" db="EMBL/GenBank/DDBJ databases">
        <authorList>
            <person name="Lanie J.A."/>
            <person name="Ng W.-L."/>
            <person name="Kazmierczak K.M."/>
            <person name="Andrzejewski T.M."/>
            <person name="Davidsen T.M."/>
            <person name="Wayne K.J."/>
            <person name="Tettelin H."/>
            <person name="Glass J.I."/>
            <person name="Rusch D."/>
            <person name="Podicherti R."/>
            <person name="Tsui H.-C.T."/>
            <person name="Winkler M.E."/>
        </authorList>
    </citation>
    <scope>NUCLEOTIDE SEQUENCE</scope>
</reference>
<feature type="domain" description="Glutamine amidotransferase" evidence="1">
    <location>
        <begin position="85"/>
        <end position="203"/>
    </location>
</feature>
<organism evidence="2">
    <name type="scientific">marine metagenome</name>
    <dbReference type="NCBI Taxonomy" id="408172"/>
    <lineage>
        <taxon>unclassified sequences</taxon>
        <taxon>metagenomes</taxon>
        <taxon>ecological metagenomes</taxon>
    </lineage>
</organism>
<dbReference type="AlphaFoldDB" id="A0A382AFX0"/>
<dbReference type="EMBL" id="UINC01025090">
    <property type="protein sequence ID" value="SVB00022.1"/>
    <property type="molecule type" value="Genomic_DNA"/>
</dbReference>
<dbReference type="GO" id="GO:0005829">
    <property type="term" value="C:cytosol"/>
    <property type="evidence" value="ECO:0007669"/>
    <property type="project" value="TreeGrafter"/>
</dbReference>
<sequence>MNILIVDGNEKEPSDNYVQLGMDTQYDVYFKILKKLTNDSLNLTVIHPAINSDFIPQGVSLDDFEGVAWTGSLLNIYEATPPIIRQIELAKKLLNKKNSIFGSCWGLQVLVTAAGGKIRKNPNGLEAIIAKNINLNEAGVKHPMYYGKIKTFSSFCFHYDDTETLPENTTILASNENSKIQAISFTNENSKVWAVQYHPEFDPVWMSGLMSQREKLLLDEGIYNNQEEFDSYKNYFSNIEMFNDKKIPLNISDNLINQKMHTLELSNWLNFLKNQG</sequence>
<dbReference type="InterPro" id="IPR017926">
    <property type="entry name" value="GATASE"/>
</dbReference>
<dbReference type="Gene3D" id="3.40.50.880">
    <property type="match status" value="1"/>
</dbReference>
<dbReference type="PANTHER" id="PTHR42695">
    <property type="entry name" value="GLUTAMINE AMIDOTRANSFERASE YLR126C-RELATED"/>
    <property type="match status" value="1"/>
</dbReference>
<name>A0A382AFX0_9ZZZZ</name>
<gene>
    <name evidence="2" type="ORF">METZ01_LOCUS152876</name>
</gene>
<proteinExistence type="predicted"/>
<dbReference type="PANTHER" id="PTHR42695:SF5">
    <property type="entry name" value="GLUTAMINE AMIDOTRANSFERASE YLR126C-RELATED"/>
    <property type="match status" value="1"/>
</dbReference>
<protein>
    <recommendedName>
        <fullName evidence="1">Glutamine amidotransferase domain-containing protein</fullName>
    </recommendedName>
</protein>